<dbReference type="EMBL" id="REGN01000366">
    <property type="protein sequence ID" value="RNA42440.1"/>
    <property type="molecule type" value="Genomic_DNA"/>
</dbReference>
<protein>
    <submittedName>
        <fullName evidence="1">Uncharacterized protein</fullName>
    </submittedName>
</protein>
<sequence length="91" mass="10642">MFCIDYSSFCLHLDCLVLELFMWSEKPGVVLHSFRICMQIGVRTLRHEYSSSTCFNGRKNEDFVITTLCNFQCCMSYKGLQNCANFAEIRF</sequence>
<keyword evidence="2" id="KW-1185">Reference proteome</keyword>
<evidence type="ECO:0000313" key="1">
    <source>
        <dbReference type="EMBL" id="RNA42440.1"/>
    </source>
</evidence>
<reference evidence="1 2" key="1">
    <citation type="journal article" date="2018" name="Sci. Rep.">
        <title>Genomic signatures of local adaptation to the degree of environmental predictability in rotifers.</title>
        <authorList>
            <person name="Franch-Gras L."/>
            <person name="Hahn C."/>
            <person name="Garcia-Roger E.M."/>
            <person name="Carmona M.J."/>
            <person name="Serra M."/>
            <person name="Gomez A."/>
        </authorList>
    </citation>
    <scope>NUCLEOTIDE SEQUENCE [LARGE SCALE GENOMIC DNA]</scope>
    <source>
        <strain evidence="1">HYR1</strain>
    </source>
</reference>
<name>A0A3M7T3K9_BRAPC</name>
<dbReference type="AlphaFoldDB" id="A0A3M7T3K9"/>
<comment type="caution">
    <text evidence="1">The sequence shown here is derived from an EMBL/GenBank/DDBJ whole genome shotgun (WGS) entry which is preliminary data.</text>
</comment>
<gene>
    <name evidence="1" type="ORF">BpHYR1_052314</name>
</gene>
<dbReference type="Proteomes" id="UP000276133">
    <property type="component" value="Unassembled WGS sequence"/>
</dbReference>
<organism evidence="1 2">
    <name type="scientific">Brachionus plicatilis</name>
    <name type="common">Marine rotifer</name>
    <name type="synonym">Brachionus muelleri</name>
    <dbReference type="NCBI Taxonomy" id="10195"/>
    <lineage>
        <taxon>Eukaryota</taxon>
        <taxon>Metazoa</taxon>
        <taxon>Spiralia</taxon>
        <taxon>Gnathifera</taxon>
        <taxon>Rotifera</taxon>
        <taxon>Eurotatoria</taxon>
        <taxon>Monogononta</taxon>
        <taxon>Pseudotrocha</taxon>
        <taxon>Ploima</taxon>
        <taxon>Brachionidae</taxon>
        <taxon>Brachionus</taxon>
    </lineage>
</organism>
<proteinExistence type="predicted"/>
<accession>A0A3M7T3K9</accession>
<evidence type="ECO:0000313" key="2">
    <source>
        <dbReference type="Proteomes" id="UP000276133"/>
    </source>
</evidence>